<dbReference type="Gene3D" id="1.10.630.10">
    <property type="entry name" value="Cytochrome P450"/>
    <property type="match status" value="1"/>
</dbReference>
<evidence type="ECO:0000256" key="2">
    <source>
        <dbReference type="ARBA" id="ARBA00023033"/>
    </source>
</evidence>
<dbReference type="SUPFAM" id="SSF48264">
    <property type="entry name" value="Cytochrome P450"/>
    <property type="match status" value="1"/>
</dbReference>
<organism evidence="3 4">
    <name type="scientific">Meloidogyne enterolobii</name>
    <name type="common">Root-knot nematode worm</name>
    <name type="synonym">Meloidogyne mayaguensis</name>
    <dbReference type="NCBI Taxonomy" id="390850"/>
    <lineage>
        <taxon>Eukaryota</taxon>
        <taxon>Metazoa</taxon>
        <taxon>Ecdysozoa</taxon>
        <taxon>Nematoda</taxon>
        <taxon>Chromadorea</taxon>
        <taxon>Rhabditida</taxon>
        <taxon>Tylenchina</taxon>
        <taxon>Tylenchomorpha</taxon>
        <taxon>Tylenchoidea</taxon>
        <taxon>Meloidogynidae</taxon>
        <taxon>Meloidogyninae</taxon>
        <taxon>Meloidogyne</taxon>
    </lineage>
</organism>
<dbReference type="GO" id="GO:0016705">
    <property type="term" value="F:oxidoreductase activity, acting on paired donors, with incorporation or reduction of molecular oxygen"/>
    <property type="evidence" value="ECO:0007669"/>
    <property type="project" value="InterPro"/>
</dbReference>
<dbReference type="GO" id="GO:0020037">
    <property type="term" value="F:heme binding"/>
    <property type="evidence" value="ECO:0007669"/>
    <property type="project" value="InterPro"/>
</dbReference>
<dbReference type="Proteomes" id="UP000580250">
    <property type="component" value="Unassembled WGS sequence"/>
</dbReference>
<dbReference type="AlphaFoldDB" id="A0A6V7W6L1"/>
<dbReference type="InterPro" id="IPR001128">
    <property type="entry name" value="Cyt_P450"/>
</dbReference>
<dbReference type="InterPro" id="IPR036396">
    <property type="entry name" value="Cyt_P450_sf"/>
</dbReference>
<proteinExistence type="inferred from homology"/>
<sequence length="52" mass="6118">MLLPIYSLYIEIKRFGEKMPKNLNRKDGGPRICIGMRLAMMDIKMVLVHLLR</sequence>
<comment type="similarity">
    <text evidence="1">Belongs to the cytochrome P450 family.</text>
</comment>
<gene>
    <name evidence="3" type="ORF">MENT_LOCUS34905</name>
</gene>
<name>A0A6V7W6L1_MELEN</name>
<dbReference type="OrthoDB" id="2789670at2759"/>
<comment type="caution">
    <text evidence="3">The sequence shown here is derived from an EMBL/GenBank/DDBJ whole genome shotgun (WGS) entry which is preliminary data.</text>
</comment>
<keyword evidence="2" id="KW-0503">Monooxygenase</keyword>
<evidence type="ECO:0000313" key="3">
    <source>
        <dbReference type="EMBL" id="CAD2182672.1"/>
    </source>
</evidence>
<dbReference type="GO" id="GO:0004497">
    <property type="term" value="F:monooxygenase activity"/>
    <property type="evidence" value="ECO:0007669"/>
    <property type="project" value="UniProtKB-KW"/>
</dbReference>
<protein>
    <submittedName>
        <fullName evidence="3">Uncharacterized protein</fullName>
    </submittedName>
</protein>
<dbReference type="EMBL" id="CAJEWN010000440">
    <property type="protein sequence ID" value="CAD2182672.1"/>
    <property type="molecule type" value="Genomic_DNA"/>
</dbReference>
<reference evidence="3 4" key="1">
    <citation type="submission" date="2020-08" db="EMBL/GenBank/DDBJ databases">
        <authorList>
            <person name="Koutsovoulos G."/>
            <person name="Danchin GJ E."/>
        </authorList>
    </citation>
    <scope>NUCLEOTIDE SEQUENCE [LARGE SCALE GENOMIC DNA]</scope>
</reference>
<evidence type="ECO:0000256" key="1">
    <source>
        <dbReference type="ARBA" id="ARBA00010617"/>
    </source>
</evidence>
<accession>A0A6V7W6L1</accession>
<dbReference type="GO" id="GO:0005506">
    <property type="term" value="F:iron ion binding"/>
    <property type="evidence" value="ECO:0007669"/>
    <property type="project" value="InterPro"/>
</dbReference>
<dbReference type="Pfam" id="PF00067">
    <property type="entry name" value="p450"/>
    <property type="match status" value="1"/>
</dbReference>
<evidence type="ECO:0000313" key="4">
    <source>
        <dbReference type="Proteomes" id="UP000580250"/>
    </source>
</evidence>
<keyword evidence="2" id="KW-0560">Oxidoreductase</keyword>